<feature type="region of interest" description="Disordered" evidence="1">
    <location>
        <begin position="985"/>
        <end position="1012"/>
    </location>
</feature>
<evidence type="ECO:0000256" key="1">
    <source>
        <dbReference type="SAM" id="MobiDB-lite"/>
    </source>
</evidence>
<sequence>MSALAVGQKGRKGSRAESATRPRTKQETEPEASGESRPDSSVAVEYEELVAGLLPPHARFASAALDFGQDLQSHQFVEHQAQNAQGSRMLASEWGPALHALQRFALEGAGAGAASLSDQILSLSAEKAGQEAGSGGVAKGEDGNARELAERHLLSRCLRALQEDLAELEGDDTEDDREPGREGGKNRSSTARVLAQLHKGRLFQKGGRLFTSVDTDDTEIYTSSDDEPSGSADAADAVRLLSKEQTRLDASVLPLRHALRSLRRIQRRRMQAEHLLLQWREDDGNLKNLQAILSLWAKDGIYSVASGVGEEAARAAAAPAGGERRRKSFDALGVSSGDSTSQELERDVAHAAEEIRRVEEVEKGKRAPRRELQEWRAASRRLLGGDTSTASIETVLAQFLPPSRACTLSTDAYTASQALIDNDERRQMISRLEKCQRYLLQTQAGREGAEKHGKDLRKNLRQLLQPPPCFAQHGGDALRCVDCACWLLQFQHLQQMELEGTSGLLLQPVQTGFVRLLLLLSRWPRMQVPCAAPRSFRLSLAAALEELRLDKFAVMWMGASGTDEAATGEEDGPHAGMKGQTKKLYVGHLGAMYSTVWGGAFSGQSSLTQEILLWLRQLGPFQPLRLAADVSPRSHERKAAREAIEQKRHRMLQRQEKNGLHYVLPSFAESDVTLGGKGEEKRGDERSGLSLGAYSASLLSGGDGDGLHMHTDADSTETEGEANHRREVALARKRQPGFRVGVATNRERSHRSEEGAAFEGSSSRRWGSGKRGTEHAGEADLEKGFAYLGGGFTHLNTSWSYMPSKRRLTYLPSPDCTAETGTSVRGENEQDDEDGKKRKDSRKPQSRDSVPEGDAQAGYRTTETLGGGSLEGGITGGDASPWVMELSSSDESVRAFVSDEASYRRRFRSWRKRQSRKAGVKASVVSRTFASATGSSAGLLTCPRDEPMDEGWQGHVLNEFLGRLGPGISLSRYTQLANAAAAGASALASASRRKRGTRPRKRPLGGSEASGFVPESLISSEQASAMRELEDLRPRPMWNGADISSGGSIGSSVFNLISEPKKLCRLRRKPRVRSVESSWDLHKPKLSLNTSEHGGGLTKGSKQTDEKKQTSAFPFGLVAKGLWGGDRGAQARGKTSLETREVQLLCVDESEVHTRLGKTKLYQQVLHGMEDKLIGRREFYVVVDEESRELRVIPAGRLVFFLTETPRQRQEQFLSRLFADLRRRSRGTFLQSLLSKRRNARNLLLMNAMIWQTQLKHVNKARLCLLLGGYWRDAAFASASAPLTEQHLLQDFLAVNGAWLSNLLENSSTASNEMHSGSVHSSSKHNSARQLIAAIRRRWLPADPNARRAREEKSLGTFQRDTPAVNSAAAHMQLPSEILVRIDEAAEDAAIIAGAAVAAADRRTRDMVTRTFLPELLLRYIQRIFPLFVKVYLTARCVYALQKREEQAFTRRMRQVENTGTKGGSAASASVAGGFSADVLRSQYNAFTAEVGSRSAALKGDFETQDAGATLEDRLQEMLPPFNASAVSREELFDVGNIFPVNLVQSEEGAYNSFSASPFATLVKGGSRASQVDLVAMKESWGTFAVDFACYVAHERRVRQEQAKGGGPLLSSFSVDDFARLTKVLRCLVVLYSRQNKTFSGHAGLSNIFRVHLGRESGDTASTSSDVPPLPVIQWISRTFLQPDEQEQLILTRAKKTKLLATILWICVATSNDWKFDFESLLVHEWKGRYVSNFEACASLIGLKHTGNTSKPREYRLQLPCPLTTGESKEAARRARTLAPIQSLLGDDKKKRRRGR</sequence>
<reference evidence="2" key="1">
    <citation type="journal article" date="2015" name="PLoS ONE">
        <title>Comprehensive Evaluation of Toxoplasma gondii VEG and Neospora caninum LIV Genomes with Tachyzoite Stage Transcriptome and Proteome Defines Novel Transcript Features.</title>
        <authorList>
            <person name="Ramaprasad A."/>
            <person name="Mourier T."/>
            <person name="Naeem R."/>
            <person name="Malas T.B."/>
            <person name="Moussa E."/>
            <person name="Panigrahi A."/>
            <person name="Vermont S.J."/>
            <person name="Otto T.D."/>
            <person name="Wastling J."/>
            <person name="Pain A."/>
        </authorList>
    </citation>
    <scope>NUCLEOTIDE SEQUENCE</scope>
    <source>
        <strain evidence="2">Liverpool</strain>
    </source>
</reference>
<feature type="region of interest" description="Disordered" evidence="1">
    <location>
        <begin position="1085"/>
        <end position="1108"/>
    </location>
</feature>
<feature type="region of interest" description="Disordered" evidence="1">
    <location>
        <begin position="1772"/>
        <end position="1796"/>
    </location>
</feature>
<feature type="compositionally biased region" description="Basic and acidic residues" evidence="1">
    <location>
        <begin position="721"/>
        <end position="730"/>
    </location>
</feature>
<evidence type="ECO:0000313" key="2">
    <source>
        <dbReference type="EMBL" id="CEL64996.1"/>
    </source>
</evidence>
<feature type="compositionally biased region" description="Gly residues" evidence="1">
    <location>
        <begin position="865"/>
        <end position="874"/>
    </location>
</feature>
<accession>A0A0F7U7F7</accession>
<feature type="compositionally biased region" description="Basic and acidic residues" evidence="1">
    <location>
        <begin position="14"/>
        <end position="38"/>
    </location>
</feature>
<proteinExistence type="predicted"/>
<feature type="compositionally biased region" description="Low complexity" evidence="1">
    <location>
        <begin position="755"/>
        <end position="766"/>
    </location>
</feature>
<feature type="region of interest" description="Disordered" evidence="1">
    <location>
        <begin position="810"/>
        <end position="874"/>
    </location>
</feature>
<feature type="region of interest" description="Disordered" evidence="1">
    <location>
        <begin position="1"/>
        <end position="42"/>
    </location>
</feature>
<feature type="region of interest" description="Disordered" evidence="1">
    <location>
        <begin position="167"/>
        <end position="190"/>
    </location>
</feature>
<gene>
    <name evidence="2" type="ORF">BN1204_008570</name>
</gene>
<feature type="compositionally biased region" description="Basic residues" evidence="1">
    <location>
        <begin position="991"/>
        <end position="1003"/>
    </location>
</feature>
<protein>
    <submittedName>
        <fullName evidence="2">Uncharacterized protein</fullName>
    </submittedName>
</protein>
<organism evidence="2">
    <name type="scientific">Neospora caninum (strain Liverpool)</name>
    <dbReference type="NCBI Taxonomy" id="572307"/>
    <lineage>
        <taxon>Eukaryota</taxon>
        <taxon>Sar</taxon>
        <taxon>Alveolata</taxon>
        <taxon>Apicomplexa</taxon>
        <taxon>Conoidasida</taxon>
        <taxon>Coccidia</taxon>
        <taxon>Eucoccidiorida</taxon>
        <taxon>Eimeriorina</taxon>
        <taxon>Sarcocystidae</taxon>
        <taxon>Neospora</taxon>
    </lineage>
</organism>
<dbReference type="EMBL" id="LN714477">
    <property type="protein sequence ID" value="CEL64996.1"/>
    <property type="molecule type" value="Genomic_DNA"/>
</dbReference>
<name>A0A0F7U7F7_NEOCL</name>
<feature type="region of interest" description="Disordered" evidence="1">
    <location>
        <begin position="702"/>
        <end position="775"/>
    </location>
</feature>
<feature type="compositionally biased region" description="Basic and acidic residues" evidence="1">
    <location>
        <begin position="834"/>
        <end position="850"/>
    </location>
</feature>
<feature type="compositionally biased region" description="Acidic residues" evidence="1">
    <location>
        <begin position="167"/>
        <end position="177"/>
    </location>
</feature>
<feature type="compositionally biased region" description="Basic and acidic residues" evidence="1">
    <location>
        <begin position="745"/>
        <end position="754"/>
    </location>
</feature>